<feature type="chain" id="PRO_5013365843" description="LamG-like jellyroll fold domain-containing protein" evidence="1">
    <location>
        <begin position="22"/>
        <end position="273"/>
    </location>
</feature>
<evidence type="ECO:0008006" key="4">
    <source>
        <dbReference type="Google" id="ProtNLM"/>
    </source>
</evidence>
<dbReference type="Gene3D" id="2.60.120.200">
    <property type="match status" value="1"/>
</dbReference>
<accession>A0A1V9FNP2</accession>
<dbReference type="STRING" id="1703345.A3860_35565"/>
<evidence type="ECO:0000313" key="2">
    <source>
        <dbReference type="EMBL" id="OQP59963.1"/>
    </source>
</evidence>
<proteinExistence type="predicted"/>
<feature type="signal peptide" evidence="1">
    <location>
        <begin position="1"/>
        <end position="21"/>
    </location>
</feature>
<dbReference type="PANTHER" id="PTHR42535">
    <property type="entry name" value="OOKINETE PROTEIN, PUTATIVE-RELATED"/>
    <property type="match status" value="1"/>
</dbReference>
<dbReference type="PANTHER" id="PTHR42535:SF2">
    <property type="entry name" value="CHROMOSOME UNDETERMINED SCAFFOLD_146, WHOLE GENOME SHOTGUN SEQUENCE"/>
    <property type="match status" value="1"/>
</dbReference>
<dbReference type="InterPro" id="IPR013320">
    <property type="entry name" value="ConA-like_dom_sf"/>
</dbReference>
<dbReference type="Proteomes" id="UP000192796">
    <property type="component" value="Unassembled WGS sequence"/>
</dbReference>
<dbReference type="GO" id="GO:0005975">
    <property type="term" value="P:carbohydrate metabolic process"/>
    <property type="evidence" value="ECO:0007669"/>
    <property type="project" value="UniProtKB-ARBA"/>
</dbReference>
<gene>
    <name evidence="2" type="ORF">A3860_35565</name>
</gene>
<reference evidence="2 3" key="1">
    <citation type="submission" date="2016-03" db="EMBL/GenBank/DDBJ databases">
        <title>Niastella vici sp. nov., isolated from farmland soil.</title>
        <authorList>
            <person name="Chen L."/>
            <person name="Wang D."/>
            <person name="Yang S."/>
            <person name="Wang G."/>
        </authorList>
    </citation>
    <scope>NUCLEOTIDE SEQUENCE [LARGE SCALE GENOMIC DNA]</scope>
    <source>
        <strain evidence="2 3">DJ57</strain>
    </source>
</reference>
<dbReference type="OrthoDB" id="9814380at2"/>
<dbReference type="RefSeq" id="WP_081153909.1">
    <property type="nucleotide sequence ID" value="NZ_LVYD01000070.1"/>
</dbReference>
<dbReference type="EMBL" id="LVYD01000070">
    <property type="protein sequence ID" value="OQP59963.1"/>
    <property type="molecule type" value="Genomic_DNA"/>
</dbReference>
<name>A0A1V9FNP2_9BACT</name>
<evidence type="ECO:0000313" key="3">
    <source>
        <dbReference type="Proteomes" id="UP000192796"/>
    </source>
</evidence>
<comment type="caution">
    <text evidence="2">The sequence shown here is derived from an EMBL/GenBank/DDBJ whole genome shotgun (WGS) entry which is preliminary data.</text>
</comment>
<protein>
    <recommendedName>
        <fullName evidence="4">LamG-like jellyroll fold domain-containing protein</fullName>
    </recommendedName>
</protein>
<sequence>MKKLVLSAGALLLLMAFKKNSIIHKPAPVTEPTCASDLKRGLLAYYPFNGNYKDASGNGLHAFSRNGAHLAADCHGEANKAAEFDGTDDYLIVPGNKKLNADSLSISFLVMVNNADRRNVTISRINYETGESLIFGIHESQPDDNAWNYGVTSNADGCSTLYGYDPSMACYSKQGIQPGRWYNIIATFGKGLQKLYVDGVLQSTKKRTFQTAKKCSGGDLLIGGWWKADIVSIDGKLDEVRLYNRVLNECEIAKLAATVSQEADQRPRRIHKR</sequence>
<evidence type="ECO:0000256" key="1">
    <source>
        <dbReference type="SAM" id="SignalP"/>
    </source>
</evidence>
<dbReference type="GO" id="GO:0004553">
    <property type="term" value="F:hydrolase activity, hydrolyzing O-glycosyl compounds"/>
    <property type="evidence" value="ECO:0007669"/>
    <property type="project" value="UniProtKB-ARBA"/>
</dbReference>
<keyword evidence="1" id="KW-0732">Signal</keyword>
<dbReference type="AlphaFoldDB" id="A0A1V9FNP2"/>
<keyword evidence="3" id="KW-1185">Reference proteome</keyword>
<dbReference type="SUPFAM" id="SSF49899">
    <property type="entry name" value="Concanavalin A-like lectins/glucanases"/>
    <property type="match status" value="1"/>
</dbReference>
<dbReference type="Pfam" id="PF13385">
    <property type="entry name" value="Laminin_G_3"/>
    <property type="match status" value="1"/>
</dbReference>
<organism evidence="2 3">
    <name type="scientific">Niastella vici</name>
    <dbReference type="NCBI Taxonomy" id="1703345"/>
    <lineage>
        <taxon>Bacteria</taxon>
        <taxon>Pseudomonadati</taxon>
        <taxon>Bacteroidota</taxon>
        <taxon>Chitinophagia</taxon>
        <taxon>Chitinophagales</taxon>
        <taxon>Chitinophagaceae</taxon>
        <taxon>Niastella</taxon>
    </lineage>
</organism>